<evidence type="ECO:0000313" key="3">
    <source>
        <dbReference type="Proteomes" id="UP001152646"/>
    </source>
</evidence>
<evidence type="ECO:0000256" key="1">
    <source>
        <dbReference type="SAM" id="MobiDB-lite"/>
    </source>
</evidence>
<dbReference type="Proteomes" id="UP001152646">
    <property type="component" value="Unassembled WGS sequence"/>
</dbReference>
<protein>
    <submittedName>
        <fullName evidence="2">Uncharacterized protein</fullName>
    </submittedName>
</protein>
<gene>
    <name evidence="2" type="ORF">PSALAMII_LOCUS2870</name>
</gene>
<dbReference type="OrthoDB" id="5422320at2759"/>
<dbReference type="InterPro" id="IPR024526">
    <property type="entry name" value="DUF3807"/>
</dbReference>
<organism evidence="2 3">
    <name type="scientific">Penicillium salamii</name>
    <dbReference type="NCBI Taxonomy" id="1612424"/>
    <lineage>
        <taxon>Eukaryota</taxon>
        <taxon>Fungi</taxon>
        <taxon>Dikarya</taxon>
        <taxon>Ascomycota</taxon>
        <taxon>Pezizomycotina</taxon>
        <taxon>Eurotiomycetes</taxon>
        <taxon>Eurotiomycetidae</taxon>
        <taxon>Eurotiales</taxon>
        <taxon>Aspergillaceae</taxon>
        <taxon>Penicillium</taxon>
    </lineage>
</organism>
<feature type="compositionally biased region" description="Basic and acidic residues" evidence="1">
    <location>
        <begin position="106"/>
        <end position="132"/>
    </location>
</feature>
<name>A0A9W4ITF5_9EURO</name>
<evidence type="ECO:0000313" key="2">
    <source>
        <dbReference type="EMBL" id="CAG8339674.1"/>
    </source>
</evidence>
<sequence length="169" mass="19315">MQVPNVTLEDLQAFQNKHFPGEPQTQPSFLENDLATDEDLGYYPDGVKRTLTDEQIEMFRHSEIHTLLRERQLQTDNAEYEARTKLAAQAEADSQENTVPELNNADLKKATLPRSDHHERLEQRPENQDHRSGGGSLDYGDESSNPPPTEQPQISRAPYQGRRIVSYDD</sequence>
<feature type="region of interest" description="Disordered" evidence="1">
    <location>
        <begin position="87"/>
        <end position="169"/>
    </location>
</feature>
<reference evidence="2" key="1">
    <citation type="submission" date="2021-07" db="EMBL/GenBank/DDBJ databases">
        <authorList>
            <person name="Branca A.L. A."/>
        </authorList>
    </citation>
    <scope>NUCLEOTIDE SEQUENCE</scope>
</reference>
<dbReference type="PANTHER" id="PTHR40642">
    <property type="entry name" value="YALI0F31295P"/>
    <property type="match status" value="1"/>
</dbReference>
<dbReference type="EMBL" id="CAJVPA010000111">
    <property type="protein sequence ID" value="CAG8339674.1"/>
    <property type="molecule type" value="Genomic_DNA"/>
</dbReference>
<dbReference type="Pfam" id="PF12720">
    <property type="entry name" value="DUF3807"/>
    <property type="match status" value="1"/>
</dbReference>
<dbReference type="PANTHER" id="PTHR40642:SF1">
    <property type="entry name" value="YALI0F31295P"/>
    <property type="match status" value="1"/>
</dbReference>
<accession>A0A9W4ITF5</accession>
<proteinExistence type="predicted"/>
<comment type="caution">
    <text evidence="2">The sequence shown here is derived from an EMBL/GenBank/DDBJ whole genome shotgun (WGS) entry which is preliminary data.</text>
</comment>
<dbReference type="AlphaFoldDB" id="A0A9W4ITF5"/>